<sequence length="98" mass="10856">MPSDRPVSSTTTETLSPESRMTTALFGVGLNAVTVIVRRVQYGTIPSGATQDNPSVDLEITRRDSAKDDHLTECDAEAIVRNLRNALVWLRTEKNREL</sequence>
<organism evidence="1">
    <name type="scientific">marine sediment metagenome</name>
    <dbReference type="NCBI Taxonomy" id="412755"/>
    <lineage>
        <taxon>unclassified sequences</taxon>
        <taxon>metagenomes</taxon>
        <taxon>ecological metagenomes</taxon>
    </lineage>
</organism>
<protein>
    <submittedName>
        <fullName evidence="1">Uncharacterized protein</fullName>
    </submittedName>
</protein>
<name>A0A0F9CUS3_9ZZZZ</name>
<gene>
    <name evidence="1" type="ORF">LCGC14_2280510</name>
</gene>
<dbReference type="AlphaFoldDB" id="A0A0F9CUS3"/>
<dbReference type="EMBL" id="LAZR01031714">
    <property type="protein sequence ID" value="KKL52934.1"/>
    <property type="molecule type" value="Genomic_DNA"/>
</dbReference>
<reference evidence="1" key="1">
    <citation type="journal article" date="2015" name="Nature">
        <title>Complex archaea that bridge the gap between prokaryotes and eukaryotes.</title>
        <authorList>
            <person name="Spang A."/>
            <person name="Saw J.H."/>
            <person name="Jorgensen S.L."/>
            <person name="Zaremba-Niedzwiedzka K."/>
            <person name="Martijn J."/>
            <person name="Lind A.E."/>
            <person name="van Eijk R."/>
            <person name="Schleper C."/>
            <person name="Guy L."/>
            <person name="Ettema T.J."/>
        </authorList>
    </citation>
    <scope>NUCLEOTIDE SEQUENCE</scope>
</reference>
<comment type="caution">
    <text evidence="1">The sequence shown here is derived from an EMBL/GenBank/DDBJ whole genome shotgun (WGS) entry which is preliminary data.</text>
</comment>
<evidence type="ECO:0000313" key="1">
    <source>
        <dbReference type="EMBL" id="KKL52934.1"/>
    </source>
</evidence>
<accession>A0A0F9CUS3</accession>
<proteinExistence type="predicted"/>